<dbReference type="AlphaFoldDB" id="A0AAV0G7Z3"/>
<dbReference type="GO" id="GO:0006357">
    <property type="term" value="P:regulation of transcription by RNA polymerase II"/>
    <property type="evidence" value="ECO:0007669"/>
    <property type="project" value="TreeGrafter"/>
</dbReference>
<sequence length="201" mass="22719">MSSSSLPTSGARGKKRCIICEEIVTSYVPVPQETNDEVGPQHVDAYVQKQPKEGRNYVKRNSKKKKGEYWRCLWEYLDEDNKLRAECIYCDSTFAADTNVNGTTNLENHTSNCKNSPANRNKGGKQAHLIDNYVVPNGGEGNVLGFKEGVKLEEVRKALDHMLIIDELPFRFVEKPGFRHFVNIACPLFHIPSRTTVARDC</sequence>
<dbReference type="GO" id="GO:1990837">
    <property type="term" value="F:sequence-specific double-stranded DNA binding"/>
    <property type="evidence" value="ECO:0007669"/>
    <property type="project" value="TreeGrafter"/>
</dbReference>
<evidence type="ECO:0000256" key="2">
    <source>
        <dbReference type="ARBA" id="ARBA00022771"/>
    </source>
</evidence>
<keyword evidence="6" id="KW-1185">Reference proteome</keyword>
<gene>
    <name evidence="5" type="ORF">CEPIT_LOCUS41159</name>
</gene>
<evidence type="ECO:0000256" key="1">
    <source>
        <dbReference type="ARBA" id="ARBA00022723"/>
    </source>
</evidence>
<dbReference type="GO" id="GO:0005634">
    <property type="term" value="C:nucleus"/>
    <property type="evidence" value="ECO:0007669"/>
    <property type="project" value="TreeGrafter"/>
</dbReference>
<dbReference type="Pfam" id="PF02892">
    <property type="entry name" value="zf-BED"/>
    <property type="match status" value="1"/>
</dbReference>
<evidence type="ECO:0000256" key="3">
    <source>
        <dbReference type="ARBA" id="ARBA00022833"/>
    </source>
</evidence>
<dbReference type="InterPro" id="IPR053031">
    <property type="entry name" value="Cuticle_assoc_protein"/>
</dbReference>
<organism evidence="5 6">
    <name type="scientific">Cuscuta epithymum</name>
    <dbReference type="NCBI Taxonomy" id="186058"/>
    <lineage>
        <taxon>Eukaryota</taxon>
        <taxon>Viridiplantae</taxon>
        <taxon>Streptophyta</taxon>
        <taxon>Embryophyta</taxon>
        <taxon>Tracheophyta</taxon>
        <taxon>Spermatophyta</taxon>
        <taxon>Magnoliopsida</taxon>
        <taxon>eudicotyledons</taxon>
        <taxon>Gunneridae</taxon>
        <taxon>Pentapetalae</taxon>
        <taxon>asterids</taxon>
        <taxon>lamiids</taxon>
        <taxon>Solanales</taxon>
        <taxon>Convolvulaceae</taxon>
        <taxon>Cuscuteae</taxon>
        <taxon>Cuscuta</taxon>
        <taxon>Cuscuta subgen. Cuscuta</taxon>
    </lineage>
</organism>
<dbReference type="SUPFAM" id="SSF140996">
    <property type="entry name" value="Hermes dimerisation domain"/>
    <property type="match status" value="1"/>
</dbReference>
<evidence type="ECO:0000259" key="4">
    <source>
        <dbReference type="Pfam" id="PF02892"/>
    </source>
</evidence>
<evidence type="ECO:0000313" key="6">
    <source>
        <dbReference type="Proteomes" id="UP001152523"/>
    </source>
</evidence>
<dbReference type="GO" id="GO:0008270">
    <property type="term" value="F:zinc ion binding"/>
    <property type="evidence" value="ECO:0007669"/>
    <property type="project" value="UniProtKB-KW"/>
</dbReference>
<keyword evidence="1" id="KW-0479">Metal-binding</keyword>
<comment type="caution">
    <text evidence="5">The sequence shown here is derived from an EMBL/GenBank/DDBJ whole genome shotgun (WGS) entry which is preliminary data.</text>
</comment>
<accession>A0AAV0G7Z3</accession>
<proteinExistence type="predicted"/>
<dbReference type="InterPro" id="IPR003656">
    <property type="entry name" value="Znf_BED"/>
</dbReference>
<dbReference type="EMBL" id="CAMAPF010001059">
    <property type="protein sequence ID" value="CAH9144073.1"/>
    <property type="molecule type" value="Genomic_DNA"/>
</dbReference>
<protein>
    <recommendedName>
        <fullName evidence="4">BED-type domain-containing protein</fullName>
    </recommendedName>
</protein>
<name>A0AAV0G7Z3_9ASTE</name>
<reference evidence="5" key="1">
    <citation type="submission" date="2022-07" db="EMBL/GenBank/DDBJ databases">
        <authorList>
            <person name="Macas J."/>
            <person name="Novak P."/>
            <person name="Neumann P."/>
        </authorList>
    </citation>
    <scope>NUCLEOTIDE SEQUENCE</scope>
</reference>
<dbReference type="Proteomes" id="UP001152523">
    <property type="component" value="Unassembled WGS sequence"/>
</dbReference>
<feature type="domain" description="BED-type" evidence="4">
    <location>
        <begin position="73"/>
        <end position="109"/>
    </location>
</feature>
<keyword evidence="3" id="KW-0862">Zinc</keyword>
<dbReference type="SMART" id="SM00614">
    <property type="entry name" value="ZnF_BED"/>
    <property type="match status" value="1"/>
</dbReference>
<dbReference type="PANTHER" id="PTHR34396:SF27">
    <property type="entry name" value="OS08G0208700 PROTEIN"/>
    <property type="match status" value="1"/>
</dbReference>
<keyword evidence="2" id="KW-0863">Zinc-finger</keyword>
<evidence type="ECO:0000313" key="5">
    <source>
        <dbReference type="EMBL" id="CAH9144073.1"/>
    </source>
</evidence>
<dbReference type="PANTHER" id="PTHR34396">
    <property type="entry name" value="OS03G0264950 PROTEIN-RELATED"/>
    <property type="match status" value="1"/>
</dbReference>